<evidence type="ECO:0000313" key="1">
    <source>
        <dbReference type="EMBL" id="OUO02811.1"/>
    </source>
</evidence>
<proteinExistence type="predicted"/>
<gene>
    <name evidence="1" type="ORF">B5F96_16675</name>
</gene>
<sequence>MRCAVFRHENGRHCRELSEACIVKTVVVATKAVVAVMKTIVMPIKGQIPFGIFRPISTFVCYRRFSGSSAFPQCQDFLFFSNKGIPFFYFLPVSFYQLLISPDLKEENVRYESSKISYQIEKCSNKGYCLLL</sequence>
<organism evidence="1 2">
    <name type="scientific">Parabacteroides johnsonii</name>
    <dbReference type="NCBI Taxonomy" id="387661"/>
    <lineage>
        <taxon>Bacteria</taxon>
        <taxon>Pseudomonadati</taxon>
        <taxon>Bacteroidota</taxon>
        <taxon>Bacteroidia</taxon>
        <taxon>Bacteroidales</taxon>
        <taxon>Tannerellaceae</taxon>
        <taxon>Parabacteroides</taxon>
    </lineage>
</organism>
<name>A0A9Q5SPL6_9BACT</name>
<dbReference type="Proteomes" id="UP000195975">
    <property type="component" value="Unassembled WGS sequence"/>
</dbReference>
<accession>A0A9Q5SPL6</accession>
<dbReference type="AlphaFoldDB" id="A0A9Q5SPL6"/>
<evidence type="ECO:0000313" key="2">
    <source>
        <dbReference type="Proteomes" id="UP000195975"/>
    </source>
</evidence>
<reference evidence="2" key="1">
    <citation type="submission" date="2017-04" db="EMBL/GenBank/DDBJ databases">
        <title>Function of individual gut microbiota members based on whole genome sequencing of pure cultures obtained from chicken caecum.</title>
        <authorList>
            <person name="Medvecky M."/>
            <person name="Cejkova D."/>
            <person name="Polansky O."/>
            <person name="Karasova D."/>
            <person name="Kubasova T."/>
            <person name="Cizek A."/>
            <person name="Rychlik I."/>
        </authorList>
    </citation>
    <scope>NUCLEOTIDE SEQUENCE [LARGE SCALE GENOMIC DNA]</scope>
    <source>
        <strain evidence="2">An42</strain>
    </source>
</reference>
<protein>
    <submittedName>
        <fullName evidence="1">Uncharacterized protein</fullName>
    </submittedName>
</protein>
<comment type="caution">
    <text evidence="1">The sequence shown here is derived from an EMBL/GenBank/DDBJ whole genome shotgun (WGS) entry which is preliminary data.</text>
</comment>
<dbReference type="EMBL" id="NFIJ01000026">
    <property type="protein sequence ID" value="OUO02811.1"/>
    <property type="molecule type" value="Genomic_DNA"/>
</dbReference>